<evidence type="ECO:0000259" key="1">
    <source>
        <dbReference type="PROSITE" id="PS50024"/>
    </source>
</evidence>
<keyword evidence="3" id="KW-1185">Reference proteome</keyword>
<name>A0A1V4KZV8_PATFA</name>
<dbReference type="InterPro" id="IPR000082">
    <property type="entry name" value="SEA_dom"/>
</dbReference>
<dbReference type="InterPro" id="IPR036364">
    <property type="entry name" value="SEA_dom_sf"/>
</dbReference>
<dbReference type="OrthoDB" id="7493297at2759"/>
<dbReference type="GO" id="GO:0071944">
    <property type="term" value="C:cell periphery"/>
    <property type="evidence" value="ECO:0007669"/>
    <property type="project" value="UniProtKB-ARBA"/>
</dbReference>
<protein>
    <recommendedName>
        <fullName evidence="1">SEA domain-containing protein</fullName>
    </recommendedName>
</protein>
<dbReference type="Pfam" id="PF01390">
    <property type="entry name" value="SEA"/>
    <property type="match status" value="1"/>
</dbReference>
<comment type="caution">
    <text evidence="2">The sequence shown here is derived from an EMBL/GenBank/DDBJ whole genome shotgun (WGS) entry which is preliminary data.</text>
</comment>
<proteinExistence type="predicted"/>
<dbReference type="PANTHER" id="PTHR37999:SF2">
    <property type="entry name" value="MUCIN-17"/>
    <property type="match status" value="1"/>
</dbReference>
<sequence>MIICENGGTYSGTTCLCPSSFYGPLCEFSTDSFTTNLPYPGTIVASLVANVTVTNFNYTAELNDTQSDAYRLFEKHFRSEIKKVYGTIPGYEGVEIISLSPGSIVVEHEIFFTIMETDNVTETFEETTRMVVQRLQETQATQGDCQHDTCG</sequence>
<dbReference type="InterPro" id="IPR000742">
    <property type="entry name" value="EGF"/>
</dbReference>
<feature type="domain" description="SEA" evidence="1">
    <location>
        <begin position="43"/>
        <end position="151"/>
    </location>
</feature>
<evidence type="ECO:0000313" key="2">
    <source>
        <dbReference type="EMBL" id="OPJ89915.1"/>
    </source>
</evidence>
<dbReference type="InterPro" id="IPR053311">
    <property type="entry name" value="Mucosal_Integrity_Assoc"/>
</dbReference>
<dbReference type="Proteomes" id="UP000190648">
    <property type="component" value="Unassembled WGS sequence"/>
</dbReference>
<dbReference type="PROSITE" id="PS00022">
    <property type="entry name" value="EGF_1"/>
    <property type="match status" value="1"/>
</dbReference>
<dbReference type="PROSITE" id="PS50024">
    <property type="entry name" value="SEA"/>
    <property type="match status" value="1"/>
</dbReference>
<reference evidence="2 3" key="1">
    <citation type="submission" date="2016-02" db="EMBL/GenBank/DDBJ databases">
        <title>Band-tailed pigeon sequencing and assembly.</title>
        <authorList>
            <person name="Soares A.E."/>
            <person name="Novak B.J."/>
            <person name="Rice E.S."/>
            <person name="O'Connell B."/>
            <person name="Chang D."/>
            <person name="Weber S."/>
            <person name="Shapiro B."/>
        </authorList>
    </citation>
    <scope>NUCLEOTIDE SEQUENCE [LARGE SCALE GENOMIC DNA]</scope>
    <source>
        <strain evidence="2">BTP2013</strain>
        <tissue evidence="2">Blood</tissue>
    </source>
</reference>
<dbReference type="STRING" id="372326.A0A1V4KZV8"/>
<dbReference type="SUPFAM" id="SSF57196">
    <property type="entry name" value="EGF/Laminin"/>
    <property type="match status" value="1"/>
</dbReference>
<dbReference type="Gene3D" id="3.30.70.960">
    <property type="entry name" value="SEA domain"/>
    <property type="match status" value="1"/>
</dbReference>
<dbReference type="PANTHER" id="PTHR37999">
    <property type="entry name" value="MUCIN-17"/>
    <property type="match status" value="1"/>
</dbReference>
<dbReference type="EMBL" id="LSYS01001031">
    <property type="protein sequence ID" value="OPJ89915.1"/>
    <property type="molecule type" value="Genomic_DNA"/>
</dbReference>
<accession>A0A1V4KZV8</accession>
<dbReference type="SUPFAM" id="SSF82671">
    <property type="entry name" value="SEA domain"/>
    <property type="match status" value="1"/>
</dbReference>
<evidence type="ECO:0000313" key="3">
    <source>
        <dbReference type="Proteomes" id="UP000190648"/>
    </source>
</evidence>
<dbReference type="SMART" id="SM00200">
    <property type="entry name" value="SEA"/>
    <property type="match status" value="1"/>
</dbReference>
<organism evidence="2 3">
    <name type="scientific">Patagioenas fasciata monilis</name>
    <dbReference type="NCBI Taxonomy" id="372326"/>
    <lineage>
        <taxon>Eukaryota</taxon>
        <taxon>Metazoa</taxon>
        <taxon>Chordata</taxon>
        <taxon>Craniata</taxon>
        <taxon>Vertebrata</taxon>
        <taxon>Euteleostomi</taxon>
        <taxon>Archelosauria</taxon>
        <taxon>Archosauria</taxon>
        <taxon>Dinosauria</taxon>
        <taxon>Saurischia</taxon>
        <taxon>Theropoda</taxon>
        <taxon>Coelurosauria</taxon>
        <taxon>Aves</taxon>
        <taxon>Neognathae</taxon>
        <taxon>Neoaves</taxon>
        <taxon>Columbimorphae</taxon>
        <taxon>Columbiformes</taxon>
        <taxon>Columbidae</taxon>
        <taxon>Patagioenas</taxon>
    </lineage>
</organism>
<gene>
    <name evidence="2" type="ORF">AV530_008862</name>
</gene>
<dbReference type="AlphaFoldDB" id="A0A1V4KZV8"/>